<dbReference type="EMBL" id="BMAU01021353">
    <property type="protein sequence ID" value="GFY19492.1"/>
    <property type="molecule type" value="Genomic_DNA"/>
</dbReference>
<evidence type="ECO:0000313" key="2">
    <source>
        <dbReference type="Proteomes" id="UP000887159"/>
    </source>
</evidence>
<protein>
    <submittedName>
        <fullName evidence="1">Uncharacterized protein</fullName>
    </submittedName>
</protein>
<gene>
    <name evidence="1" type="ORF">TNCV_4646661</name>
</gene>
<keyword evidence="2" id="KW-1185">Reference proteome</keyword>
<sequence>MSYDEANLYQDLILPRASNQTDTLGIFYMPYNHTTGPMSIFYIMKIHRLGPGSNSQPWLQKVSNKPPTSLSRHFKVNLLLKDVKEMDFYLKKMKLLPYEE</sequence>
<accession>A0A8X6VI32</accession>
<name>A0A8X6VI32_TRICX</name>
<comment type="caution">
    <text evidence="1">The sequence shown here is derived from an EMBL/GenBank/DDBJ whole genome shotgun (WGS) entry which is preliminary data.</text>
</comment>
<proteinExistence type="predicted"/>
<organism evidence="1 2">
    <name type="scientific">Trichonephila clavipes</name>
    <name type="common">Golden silk orbweaver</name>
    <name type="synonym">Nephila clavipes</name>
    <dbReference type="NCBI Taxonomy" id="2585209"/>
    <lineage>
        <taxon>Eukaryota</taxon>
        <taxon>Metazoa</taxon>
        <taxon>Ecdysozoa</taxon>
        <taxon>Arthropoda</taxon>
        <taxon>Chelicerata</taxon>
        <taxon>Arachnida</taxon>
        <taxon>Araneae</taxon>
        <taxon>Araneomorphae</taxon>
        <taxon>Entelegynae</taxon>
        <taxon>Araneoidea</taxon>
        <taxon>Nephilidae</taxon>
        <taxon>Trichonephila</taxon>
    </lineage>
</organism>
<dbReference type="AlphaFoldDB" id="A0A8X6VI32"/>
<reference evidence="1" key="1">
    <citation type="submission" date="2020-08" db="EMBL/GenBank/DDBJ databases">
        <title>Multicomponent nature underlies the extraordinary mechanical properties of spider dragline silk.</title>
        <authorList>
            <person name="Kono N."/>
            <person name="Nakamura H."/>
            <person name="Mori M."/>
            <person name="Yoshida Y."/>
            <person name="Ohtoshi R."/>
            <person name="Malay A.D."/>
            <person name="Moran D.A.P."/>
            <person name="Tomita M."/>
            <person name="Numata K."/>
            <person name="Arakawa K."/>
        </authorList>
    </citation>
    <scope>NUCLEOTIDE SEQUENCE</scope>
</reference>
<dbReference type="Proteomes" id="UP000887159">
    <property type="component" value="Unassembled WGS sequence"/>
</dbReference>
<evidence type="ECO:0000313" key="1">
    <source>
        <dbReference type="EMBL" id="GFY19492.1"/>
    </source>
</evidence>